<reference evidence="1" key="1">
    <citation type="submission" date="2019-02" db="EMBL/GenBank/DDBJ databases">
        <authorList>
            <person name="Gruber-Vodicka R. H."/>
            <person name="Seah K. B. B."/>
        </authorList>
    </citation>
    <scope>NUCLEOTIDE SEQUENCE</scope>
    <source>
        <strain evidence="1">BECK_S313</strain>
    </source>
</reference>
<protein>
    <submittedName>
        <fullName evidence="1">Uncharacterized protein</fullName>
    </submittedName>
</protein>
<evidence type="ECO:0000313" key="1">
    <source>
        <dbReference type="EMBL" id="VFK11815.1"/>
    </source>
</evidence>
<gene>
    <name evidence="1" type="ORF">BECKLPF1236B_GA0070989_102518</name>
</gene>
<name>A0A450W453_9GAMM</name>
<dbReference type="AlphaFoldDB" id="A0A450W453"/>
<accession>A0A450W453</accession>
<organism evidence="1">
    <name type="scientific">Candidatus Kentrum sp. LPFa</name>
    <dbReference type="NCBI Taxonomy" id="2126335"/>
    <lineage>
        <taxon>Bacteria</taxon>
        <taxon>Pseudomonadati</taxon>
        <taxon>Pseudomonadota</taxon>
        <taxon>Gammaproteobacteria</taxon>
        <taxon>Candidatus Kentrum</taxon>
    </lineage>
</organism>
<sequence>MLQAKQEVYQLLDRLPENVSFDDIQYHIYVRQKISRGLEDVENGDTISEKEFDERISGWIEP</sequence>
<dbReference type="EMBL" id="CAADFK010000025">
    <property type="protein sequence ID" value="VFK11815.1"/>
    <property type="molecule type" value="Genomic_DNA"/>
</dbReference>
<proteinExistence type="predicted"/>